<dbReference type="Gene3D" id="1.10.443.10">
    <property type="entry name" value="Intergrase catalytic core"/>
    <property type="match status" value="1"/>
</dbReference>
<dbReference type="AlphaFoldDB" id="A0A3P3XKE9"/>
<keyword evidence="2" id="KW-0238">DNA-binding</keyword>
<reference evidence="5" key="1">
    <citation type="submission" date="2017-02" db="EMBL/GenBank/DDBJ databases">
        <authorList>
            <person name="Regsiter A."/>
            <person name="William W."/>
        </authorList>
    </citation>
    <scope>NUCLEOTIDE SEQUENCE</scope>
    <source>
        <strain evidence="5">Bib</strain>
    </source>
</reference>
<dbReference type="InterPro" id="IPR050090">
    <property type="entry name" value="Tyrosine_recombinase_XerCD"/>
</dbReference>
<dbReference type="GO" id="GO:0015074">
    <property type="term" value="P:DNA integration"/>
    <property type="evidence" value="ECO:0007669"/>
    <property type="project" value="InterPro"/>
</dbReference>
<dbReference type="GO" id="GO:0006310">
    <property type="term" value="P:DNA recombination"/>
    <property type="evidence" value="ECO:0007669"/>
    <property type="project" value="UniProtKB-KW"/>
</dbReference>
<name>A0A3P3XKE9_9SPIR</name>
<dbReference type="InterPro" id="IPR011010">
    <property type="entry name" value="DNA_brk_join_enz"/>
</dbReference>
<dbReference type="GO" id="GO:0003677">
    <property type="term" value="F:DNA binding"/>
    <property type="evidence" value="ECO:0007669"/>
    <property type="project" value="UniProtKB-KW"/>
</dbReference>
<dbReference type="InterPro" id="IPR010998">
    <property type="entry name" value="Integrase_recombinase_N"/>
</dbReference>
<sequence>MGAKIRLRGKQKYFYLDICLNGKRRFEALHFALPADRQGQREAWALAEEIRRKRELQIAAGRYQLVDPVGSKMTLIKYAEKIAAEYDKKMHLPKSLKYLRQYAGDTALVDVDERFIDAYRAFLLKQGELGAKTAQHYLAALKAVLARAERERLIERNPAKGVKPIRAPEHEKPYLTVEEIQRLYNTPVEGELADEVRRGFLLSCFTGLRLGDIRSLLWGDIRREPEPMIKKRQNKTGDIVSIPLAPIAWELIDDKRLHRQDELVFPRLTATKGVNPHQPLIAWRKRAGIEKAFGWHAGRHSFAMMTLEASGDIYAVSRLLGHSDIKITEVYLRMTDQRKKEIIASLPQVKKDSERIIKLAAEKK</sequence>
<feature type="domain" description="Tyr recombinase" evidence="4">
    <location>
        <begin position="170"/>
        <end position="344"/>
    </location>
</feature>
<dbReference type="EMBL" id="FWDM01000029">
    <property type="protein sequence ID" value="SLM14703.1"/>
    <property type="molecule type" value="Genomic_DNA"/>
</dbReference>
<organism evidence="5">
    <name type="scientific">uncultured spirochete</name>
    <dbReference type="NCBI Taxonomy" id="156406"/>
    <lineage>
        <taxon>Bacteria</taxon>
        <taxon>Pseudomonadati</taxon>
        <taxon>Spirochaetota</taxon>
        <taxon>Spirochaetia</taxon>
        <taxon>Spirochaetales</taxon>
        <taxon>environmental samples</taxon>
    </lineage>
</organism>
<dbReference type="CDD" id="cd01185">
    <property type="entry name" value="INTN1_C_like"/>
    <property type="match status" value="1"/>
</dbReference>
<dbReference type="Gene3D" id="1.10.150.130">
    <property type="match status" value="1"/>
</dbReference>
<comment type="similarity">
    <text evidence="1">Belongs to the 'phage' integrase family.</text>
</comment>
<evidence type="ECO:0000256" key="1">
    <source>
        <dbReference type="ARBA" id="ARBA00008857"/>
    </source>
</evidence>
<dbReference type="PANTHER" id="PTHR30349:SF64">
    <property type="entry name" value="PROPHAGE INTEGRASE INTD-RELATED"/>
    <property type="match status" value="1"/>
</dbReference>
<protein>
    <submittedName>
        <fullName evidence="5">Putative Site-specific recombinase, phage integrase family</fullName>
    </submittedName>
</protein>
<evidence type="ECO:0000256" key="2">
    <source>
        <dbReference type="ARBA" id="ARBA00023125"/>
    </source>
</evidence>
<dbReference type="InterPro" id="IPR002104">
    <property type="entry name" value="Integrase_catalytic"/>
</dbReference>
<evidence type="ECO:0000313" key="5">
    <source>
        <dbReference type="EMBL" id="SLM14703.1"/>
    </source>
</evidence>
<keyword evidence="3" id="KW-0233">DNA recombination</keyword>
<evidence type="ECO:0000256" key="3">
    <source>
        <dbReference type="ARBA" id="ARBA00023172"/>
    </source>
</evidence>
<dbReference type="SUPFAM" id="SSF56349">
    <property type="entry name" value="DNA breaking-rejoining enzymes"/>
    <property type="match status" value="1"/>
</dbReference>
<dbReference type="InterPro" id="IPR025269">
    <property type="entry name" value="SAM-like_dom"/>
</dbReference>
<dbReference type="Pfam" id="PF13102">
    <property type="entry name" value="Phage_int_SAM_5"/>
    <property type="match status" value="1"/>
</dbReference>
<dbReference type="Pfam" id="PF00589">
    <property type="entry name" value="Phage_integrase"/>
    <property type="match status" value="1"/>
</dbReference>
<gene>
    <name evidence="5" type="ORF">SPIROBIBN47_350038</name>
</gene>
<accession>A0A3P3XKE9</accession>
<dbReference type="PANTHER" id="PTHR30349">
    <property type="entry name" value="PHAGE INTEGRASE-RELATED"/>
    <property type="match status" value="1"/>
</dbReference>
<proteinExistence type="inferred from homology"/>
<dbReference type="InterPro" id="IPR013762">
    <property type="entry name" value="Integrase-like_cat_sf"/>
</dbReference>
<dbReference type="PROSITE" id="PS51898">
    <property type="entry name" value="TYR_RECOMBINASE"/>
    <property type="match status" value="1"/>
</dbReference>
<evidence type="ECO:0000259" key="4">
    <source>
        <dbReference type="PROSITE" id="PS51898"/>
    </source>
</evidence>